<accession>A0A4S8K549</accession>
<dbReference type="AlphaFoldDB" id="A0A4S8K549"/>
<evidence type="ECO:0000256" key="1">
    <source>
        <dbReference type="SAM" id="MobiDB-lite"/>
    </source>
</evidence>
<feature type="region of interest" description="Disordered" evidence="1">
    <location>
        <begin position="137"/>
        <end position="194"/>
    </location>
</feature>
<name>A0A4S8K549_MUSBA</name>
<proteinExistence type="predicted"/>
<reference evidence="2 3" key="1">
    <citation type="journal article" date="2019" name="Nat. Plants">
        <title>Genome sequencing of Musa balbisiana reveals subgenome evolution and function divergence in polyploid bananas.</title>
        <authorList>
            <person name="Yao X."/>
        </authorList>
    </citation>
    <scope>NUCLEOTIDE SEQUENCE [LARGE SCALE GENOMIC DNA]</scope>
    <source>
        <strain evidence="3">cv. DH-PKW</strain>
        <tissue evidence="2">Leaves</tissue>
    </source>
</reference>
<sequence length="328" mass="35119">MVKRERGCDNEAKKGVEVRKWTSDCGCGQGRRVALEKEAVRVTVGRRWPGAAGDSRCWPGIAVIGGCDKGCRARGGSCSNDAEMRKQWQSSPVGKQRRRWWQPALAARVSRLGTRATGELPCFCHCECRARGTDGWEASGGRRTVAGSGGRRTVARQRRRGVARQPAPATVEGQQSKGDRWLGNSGRGPSRSSEMWAAKAAAVDEGRCSGCGCCWPGSGCDEGSGSESCCGRGRKILALARPGSSFPSVESPGSSRSASTPSTSVPAPLSTSLSSLSTSPLLRRKTPLFERMFPPLWRRRRVSAAAAWPTHGDITITEEIKAMALIPC</sequence>
<evidence type="ECO:0000313" key="2">
    <source>
        <dbReference type="EMBL" id="THU69953.1"/>
    </source>
</evidence>
<gene>
    <name evidence="2" type="ORF">C4D60_Mb08t19840</name>
</gene>
<dbReference type="EMBL" id="PYDT01000002">
    <property type="protein sequence ID" value="THU69953.1"/>
    <property type="molecule type" value="Genomic_DNA"/>
</dbReference>
<dbReference type="Proteomes" id="UP000317650">
    <property type="component" value="Chromosome 8"/>
</dbReference>
<feature type="region of interest" description="Disordered" evidence="1">
    <location>
        <begin position="243"/>
        <end position="278"/>
    </location>
</feature>
<comment type="caution">
    <text evidence="2">The sequence shown here is derived from an EMBL/GenBank/DDBJ whole genome shotgun (WGS) entry which is preliminary data.</text>
</comment>
<feature type="compositionally biased region" description="Basic residues" evidence="1">
    <location>
        <begin position="153"/>
        <end position="162"/>
    </location>
</feature>
<protein>
    <submittedName>
        <fullName evidence="2">Uncharacterized protein</fullName>
    </submittedName>
</protein>
<organism evidence="2 3">
    <name type="scientific">Musa balbisiana</name>
    <name type="common">Banana</name>
    <dbReference type="NCBI Taxonomy" id="52838"/>
    <lineage>
        <taxon>Eukaryota</taxon>
        <taxon>Viridiplantae</taxon>
        <taxon>Streptophyta</taxon>
        <taxon>Embryophyta</taxon>
        <taxon>Tracheophyta</taxon>
        <taxon>Spermatophyta</taxon>
        <taxon>Magnoliopsida</taxon>
        <taxon>Liliopsida</taxon>
        <taxon>Zingiberales</taxon>
        <taxon>Musaceae</taxon>
        <taxon>Musa</taxon>
    </lineage>
</organism>
<evidence type="ECO:0000313" key="3">
    <source>
        <dbReference type="Proteomes" id="UP000317650"/>
    </source>
</evidence>
<keyword evidence="3" id="KW-1185">Reference proteome</keyword>